<sequence>MALWIHARQRVAFATRVLTGSDPRPVRCALKCADHAAHRLSEVRYAGAAQGHARKAAGRVRRRGFMAGVFRRAVIAGGAQREGPRPRNHQRDAAGICPGGGVDFIYVSSEPSAPVAEAIAVQHDSPIRSVAQLRGKRVVLKKGSNVYYILVRARCSGLG</sequence>
<gene>
    <name evidence="1" type="ordered locus">RBRH_03873</name>
</gene>
<protein>
    <submittedName>
        <fullName evidence="1">Alkanesulfonates-binding protein</fullName>
    </submittedName>
</protein>
<evidence type="ECO:0000313" key="1">
    <source>
        <dbReference type="EMBL" id="CBW75345.1"/>
    </source>
</evidence>
<dbReference type="KEGG" id="brh:RBRH_03873"/>
<proteinExistence type="predicted"/>
<accession>E5ARW3</accession>
<dbReference type="Proteomes" id="UP000007437">
    <property type="component" value="Chromosome"/>
</dbReference>
<dbReference type="eggNOG" id="COG0715">
    <property type="taxonomic scope" value="Bacteria"/>
</dbReference>
<reference evidence="1 2" key="1">
    <citation type="journal article" date="2011" name="J. Bacteriol.">
        <title>Complete genome sequence of Burkholderia rhizoxinica, an endosymbiont of Rhizopus microsporus.</title>
        <authorList>
            <person name="Lackner G."/>
            <person name="Moebius N."/>
            <person name="Partida-Martinez L."/>
            <person name="Hertweck C."/>
        </authorList>
    </citation>
    <scope>NUCLEOTIDE SEQUENCE [LARGE SCALE GENOMIC DNA]</scope>
    <source>
        <strain evidence="2">DSM 19002 / CIP 109453 / HKI 454</strain>
    </source>
</reference>
<dbReference type="SUPFAM" id="SSF53850">
    <property type="entry name" value="Periplasmic binding protein-like II"/>
    <property type="match status" value="1"/>
</dbReference>
<dbReference type="HOGENOM" id="CLU_1657548_0_0_4"/>
<name>E5ARW3_MYCRK</name>
<dbReference type="Gene3D" id="3.40.190.10">
    <property type="entry name" value="Periplasmic binding protein-like II"/>
    <property type="match status" value="1"/>
</dbReference>
<evidence type="ECO:0000313" key="2">
    <source>
        <dbReference type="Proteomes" id="UP000007437"/>
    </source>
</evidence>
<organism evidence="1 2">
    <name type="scientific">Mycetohabitans rhizoxinica (strain DSM 19002 / CIP 109453 / HKI 454)</name>
    <name type="common">Paraburkholderia rhizoxinica</name>
    <dbReference type="NCBI Taxonomy" id="882378"/>
    <lineage>
        <taxon>Bacteria</taxon>
        <taxon>Pseudomonadati</taxon>
        <taxon>Pseudomonadota</taxon>
        <taxon>Betaproteobacteria</taxon>
        <taxon>Burkholderiales</taxon>
        <taxon>Burkholderiaceae</taxon>
        <taxon>Mycetohabitans</taxon>
    </lineage>
</organism>
<dbReference type="STRING" id="882378.RBRH_03873"/>
<dbReference type="AlphaFoldDB" id="E5ARW3"/>
<dbReference type="EMBL" id="FR687359">
    <property type="protein sequence ID" value="CBW75345.1"/>
    <property type="molecule type" value="Genomic_DNA"/>
</dbReference>